<dbReference type="EMBL" id="HBFW01000318">
    <property type="protein sequence ID" value="CAD8929175.1"/>
    <property type="molecule type" value="Transcribed_RNA"/>
</dbReference>
<dbReference type="GO" id="GO:0004674">
    <property type="term" value="F:protein serine/threonine kinase activity"/>
    <property type="evidence" value="ECO:0007669"/>
    <property type="project" value="TreeGrafter"/>
</dbReference>
<dbReference type="SUPFAM" id="SSF56112">
    <property type="entry name" value="Protein kinase-like (PK-like)"/>
    <property type="match status" value="1"/>
</dbReference>
<dbReference type="Pfam" id="PF00069">
    <property type="entry name" value="Pkinase"/>
    <property type="match status" value="1"/>
</dbReference>
<dbReference type="InterPro" id="IPR008271">
    <property type="entry name" value="Ser/Thr_kinase_AS"/>
</dbReference>
<dbReference type="InterPro" id="IPR011989">
    <property type="entry name" value="ARM-like"/>
</dbReference>
<protein>
    <recommendedName>
        <fullName evidence="1">Protein kinase domain-containing protein</fullName>
    </recommendedName>
</protein>
<dbReference type="Gene3D" id="1.25.10.10">
    <property type="entry name" value="Leucine-rich Repeat Variant"/>
    <property type="match status" value="1"/>
</dbReference>
<gene>
    <name evidence="2" type="ORF">CTEN0397_LOCUS192</name>
</gene>
<dbReference type="Gene3D" id="1.10.510.10">
    <property type="entry name" value="Transferase(Phosphotransferase) domain 1"/>
    <property type="match status" value="1"/>
</dbReference>
<dbReference type="InterPro" id="IPR016024">
    <property type="entry name" value="ARM-type_fold"/>
</dbReference>
<feature type="domain" description="Protein kinase" evidence="1">
    <location>
        <begin position="148"/>
        <end position="419"/>
    </location>
</feature>
<dbReference type="SUPFAM" id="SSF48371">
    <property type="entry name" value="ARM repeat"/>
    <property type="match status" value="1"/>
</dbReference>
<organism evidence="2">
    <name type="scientific">Cyclophora tenuis</name>
    <name type="common">Marine diatom</name>
    <dbReference type="NCBI Taxonomy" id="216820"/>
    <lineage>
        <taxon>Eukaryota</taxon>
        <taxon>Sar</taxon>
        <taxon>Stramenopiles</taxon>
        <taxon>Ochrophyta</taxon>
        <taxon>Bacillariophyta</taxon>
        <taxon>Fragilariophyceae</taxon>
        <taxon>Fragilariophycidae</taxon>
        <taxon>Cyclophorales</taxon>
        <taxon>Cyclophoraceae</taxon>
        <taxon>Cyclophora</taxon>
    </lineage>
</organism>
<accession>A0A7S1CXK3</accession>
<dbReference type="AlphaFoldDB" id="A0A7S1CXK3"/>
<dbReference type="GO" id="GO:0005524">
    <property type="term" value="F:ATP binding"/>
    <property type="evidence" value="ECO:0007669"/>
    <property type="project" value="InterPro"/>
</dbReference>
<dbReference type="SMART" id="SM00220">
    <property type="entry name" value="S_TKc"/>
    <property type="match status" value="1"/>
</dbReference>
<reference evidence="2" key="1">
    <citation type="submission" date="2021-01" db="EMBL/GenBank/DDBJ databases">
        <authorList>
            <person name="Corre E."/>
            <person name="Pelletier E."/>
            <person name="Niang G."/>
            <person name="Scheremetjew M."/>
            <person name="Finn R."/>
            <person name="Kale V."/>
            <person name="Holt S."/>
            <person name="Cochrane G."/>
            <person name="Meng A."/>
            <person name="Brown T."/>
            <person name="Cohen L."/>
        </authorList>
    </citation>
    <scope>NUCLEOTIDE SEQUENCE</scope>
    <source>
        <strain evidence="2">ECT3854</strain>
    </source>
</reference>
<dbReference type="InterPro" id="IPR011009">
    <property type="entry name" value="Kinase-like_dom_sf"/>
</dbReference>
<proteinExistence type="predicted"/>
<sequence length="747" mass="84582">MKALAFDLKAFIVKFKGLNRRNRFILNRSIKRLCDRFEKRFMVCHQHLCLDDLQSKERSRVWNKNRALAAEHDLQRLLEEFRSSSALKDDEVALLRDLAMTLADISPDSSTLKQAKEVIASRNGQDTLSRIDNEAFQNAELRIDVVHICLLRVIAQGTFGQVREVRIQGRRRAAKRLLSGTDKSFWRELRLQGKASDDYVARIFGHKELRDPLDGNCYRFFFMEYARCGDFKFLQKAFEDTSGAPRRFRFRALGKSGKACLSLSVMITLFLEISLCLEHLHSFGLIHRDIKPENILLAEGCVPKITDFGTAKEGSTQNNSINPGTPYYQAPEVLYDDRPDRTNLPYGNLCDWYSFGALLHAFVHQWLGRGCPKKAESFPCSDCPLLAKLEEVRSRCLMKYPRERYGQRSLSKELLSATLKELLGSARGDLREVDGNGEERRKLRDLADVMENLQEDRLQGKKLDYADHCTNPSSIHTDEPPEIPSCFASLLSSLDTSHGRELQAILAAIACHESLSSRHQELDSAQSATRIVSVMKANPKDADIQRHGAKILHALISWNADSVSDHDVLIEITLSGWRKHKDYSFLLDATRIIQQLCRDCTTNRTKVRELRGFEILSHVLRSECRQADLCLNICGAYANLCRNHKANKLIMHDYLDDIVTSLSRFPDDRELTLNACFAICNVSAIPANSSKLVAMGVLPLVVGAIEKFPEFSPCQAHSSLCGNRSSMMIAVMNTTPYLLSFPCCVVL</sequence>
<name>A0A7S1CXK3_CYCTE</name>
<dbReference type="PROSITE" id="PS50011">
    <property type="entry name" value="PROTEIN_KINASE_DOM"/>
    <property type="match status" value="1"/>
</dbReference>
<evidence type="ECO:0000313" key="2">
    <source>
        <dbReference type="EMBL" id="CAD8929175.1"/>
    </source>
</evidence>
<dbReference type="InterPro" id="IPR000719">
    <property type="entry name" value="Prot_kinase_dom"/>
</dbReference>
<dbReference type="InterPro" id="IPR051681">
    <property type="entry name" value="Ser/Thr_Kinases-Pseudokinases"/>
</dbReference>
<dbReference type="PANTHER" id="PTHR44329">
    <property type="entry name" value="SERINE/THREONINE-PROTEIN KINASE TNNI3K-RELATED"/>
    <property type="match status" value="1"/>
</dbReference>
<evidence type="ECO:0000259" key="1">
    <source>
        <dbReference type="PROSITE" id="PS50011"/>
    </source>
</evidence>
<dbReference type="PROSITE" id="PS00108">
    <property type="entry name" value="PROTEIN_KINASE_ST"/>
    <property type="match status" value="1"/>
</dbReference>